<dbReference type="InterPro" id="IPR006680">
    <property type="entry name" value="Amidohydro-rel"/>
</dbReference>
<dbReference type="Pfam" id="PF00120">
    <property type="entry name" value="Gln-synt_C"/>
    <property type="match status" value="1"/>
</dbReference>
<feature type="domain" description="GS catalytic" evidence="3">
    <location>
        <begin position="579"/>
        <end position="913"/>
    </location>
</feature>
<dbReference type="EMBL" id="JAGPXC010000003">
    <property type="protein sequence ID" value="KAH6656007.1"/>
    <property type="molecule type" value="Genomic_DNA"/>
</dbReference>
<dbReference type="GO" id="GO:0004356">
    <property type="term" value="F:glutamine synthetase activity"/>
    <property type="evidence" value="ECO:0007669"/>
    <property type="project" value="InterPro"/>
</dbReference>
<evidence type="ECO:0000259" key="3">
    <source>
        <dbReference type="PROSITE" id="PS51987"/>
    </source>
</evidence>
<dbReference type="RefSeq" id="XP_045960272.1">
    <property type="nucleotide sequence ID" value="XM_046095762.1"/>
</dbReference>
<dbReference type="SUPFAM" id="SSF55931">
    <property type="entry name" value="Glutamine synthetase/guanido kinase"/>
    <property type="match status" value="1"/>
</dbReference>
<comment type="caution">
    <text evidence="4">The sequence shown here is derived from an EMBL/GenBank/DDBJ whole genome shotgun (WGS) entry which is preliminary data.</text>
</comment>
<evidence type="ECO:0000256" key="1">
    <source>
        <dbReference type="PROSITE-ProRule" id="PRU01331"/>
    </source>
</evidence>
<dbReference type="InterPro" id="IPR008146">
    <property type="entry name" value="Gln_synth_cat_dom"/>
</dbReference>
<dbReference type="PANTHER" id="PTHR43383:SF2">
    <property type="entry name" value="AMIDOHYDROLASE 2 FAMILY PROTEIN"/>
    <property type="match status" value="1"/>
</dbReference>
<dbReference type="OrthoDB" id="3364440at2759"/>
<gene>
    <name evidence="4" type="ORF">BKA67DRAFT_253944</name>
</gene>
<evidence type="ECO:0000313" key="5">
    <source>
        <dbReference type="Proteomes" id="UP000758603"/>
    </source>
</evidence>
<dbReference type="Gene3D" id="3.30.590.10">
    <property type="entry name" value="Glutamine synthetase/guanido kinase, catalytic domain"/>
    <property type="match status" value="1"/>
</dbReference>
<accession>A0A9P8UPT3</accession>
<dbReference type="InterPro" id="IPR014746">
    <property type="entry name" value="Gln_synth/guanido_kin_cat_dom"/>
</dbReference>
<dbReference type="AlphaFoldDB" id="A0A9P8UPT3"/>
<dbReference type="PROSITE" id="PS51987">
    <property type="entry name" value="GS_CATALYTIC"/>
    <property type="match status" value="1"/>
</dbReference>
<name>A0A9P8UPT3_9PEZI</name>
<dbReference type="SMART" id="SM01230">
    <property type="entry name" value="Gln-synt_C"/>
    <property type="match status" value="1"/>
</dbReference>
<proteinExistence type="inferred from homology"/>
<dbReference type="InterPro" id="IPR032466">
    <property type="entry name" value="Metal_Hydrolase"/>
</dbReference>
<dbReference type="Gene3D" id="3.20.20.140">
    <property type="entry name" value="Metal-dependent hydrolases"/>
    <property type="match status" value="1"/>
</dbReference>
<evidence type="ECO:0000256" key="2">
    <source>
        <dbReference type="RuleBase" id="RU000384"/>
    </source>
</evidence>
<dbReference type="GeneID" id="70124655"/>
<sequence length="913" mass="102255">MRGVLEHPGTSTCMLWTADLQGLRAASPTMATFGAFNALNDAIASTPLIDNHCHNLLKPNHSNKVPLLSIASEAQGDKALEHSKTSLAHIRATKCLAQTLGCERTWTAVESAVAEERAKDWDAWTRTCLEGIQTLLLDDGFGGADEIQRYSWHDAFVKSKCKRIVRIETVASGIFESVLSTSKGSSSSDTLLQEFLKVFENEIKRSIADPEVVGFKSVICYRGGLDIPWKSDKLSERARRAFQSMVEIHEKQRGDPFKRPEHALPLNHALVHMTASNIKLSKSEYKKPIQFHTGLGDTDIILTKSSPSHMQTFISQYPEVPIVLLHSSYPWTREAGYLATMYPNVYADIGEVFPFLNQDGQEGILKQVLELTPWSKVLLSTDGHSHPEMYLIALTQIRSVVKTIIGGHVASGQLEEGQAIQLVQDIFYNNSNDLYNLGLKPLSSLSQSTAVVNHVEGKEDLKRMRSPLLIERLTSLVVDRKCKWLRVCWHDYTSSTRCRLIPLRRVLDLVKRGKPVTCSLTNACFGLLQTDMIIPNVSSSGVYDLQINLHSLVSGPTEGHVSVFCEARNENGTESNLCPKTLLRKSVENARSHGLEFLVGFELEFVVVERNPDRNSPEKYLTLRNDGHAWSMSRVLADTGREGSFNTAIDEILDALTDAGIDIEMFHPENALGQYEIVLPAKSPMEACEALLHTRQIVEAIAARHGFRMTLHPKPFPTNCGSASHMHMSIASHGGDRREVYEPFYAGILRHLPALIAFAYSNPTSYERMVDSAWAGGRWVTWGTQNKEAPLRKCRDSHWELKTVDGLANPYFVIAAVVSAGTHGFVAKEKLRWSDYQGDPAKLSEDERRELGITTMLPKDLREALQILQKDTELVGWLGREFVQRYVDVKTAELGVLEPMEAEERRQWVLERY</sequence>
<organism evidence="4 5">
    <name type="scientific">Truncatella angustata</name>
    <dbReference type="NCBI Taxonomy" id="152316"/>
    <lineage>
        <taxon>Eukaryota</taxon>
        <taxon>Fungi</taxon>
        <taxon>Dikarya</taxon>
        <taxon>Ascomycota</taxon>
        <taxon>Pezizomycotina</taxon>
        <taxon>Sordariomycetes</taxon>
        <taxon>Xylariomycetidae</taxon>
        <taxon>Amphisphaeriales</taxon>
        <taxon>Sporocadaceae</taxon>
        <taxon>Truncatella</taxon>
    </lineage>
</organism>
<reference evidence="4" key="1">
    <citation type="journal article" date="2021" name="Nat. Commun.">
        <title>Genetic determinants of endophytism in the Arabidopsis root mycobiome.</title>
        <authorList>
            <person name="Mesny F."/>
            <person name="Miyauchi S."/>
            <person name="Thiergart T."/>
            <person name="Pickel B."/>
            <person name="Atanasova L."/>
            <person name="Karlsson M."/>
            <person name="Huettel B."/>
            <person name="Barry K.W."/>
            <person name="Haridas S."/>
            <person name="Chen C."/>
            <person name="Bauer D."/>
            <person name="Andreopoulos W."/>
            <person name="Pangilinan J."/>
            <person name="LaButti K."/>
            <person name="Riley R."/>
            <person name="Lipzen A."/>
            <person name="Clum A."/>
            <person name="Drula E."/>
            <person name="Henrissat B."/>
            <person name="Kohler A."/>
            <person name="Grigoriev I.V."/>
            <person name="Martin F.M."/>
            <person name="Hacquard S."/>
        </authorList>
    </citation>
    <scope>NUCLEOTIDE SEQUENCE</scope>
    <source>
        <strain evidence="4">MPI-SDFR-AT-0073</strain>
    </source>
</reference>
<dbReference type="SUPFAM" id="SSF51556">
    <property type="entry name" value="Metallo-dependent hydrolases"/>
    <property type="match status" value="1"/>
</dbReference>
<keyword evidence="5" id="KW-1185">Reference proteome</keyword>
<comment type="similarity">
    <text evidence="1 2">Belongs to the glutamine synthetase family.</text>
</comment>
<dbReference type="Proteomes" id="UP000758603">
    <property type="component" value="Unassembled WGS sequence"/>
</dbReference>
<dbReference type="Pfam" id="PF04909">
    <property type="entry name" value="Amidohydro_2"/>
    <property type="match status" value="1"/>
</dbReference>
<protein>
    <recommendedName>
        <fullName evidence="3">GS catalytic domain-containing protein</fullName>
    </recommendedName>
</protein>
<dbReference type="PANTHER" id="PTHR43383">
    <property type="entry name" value="NODULIN 6"/>
    <property type="match status" value="1"/>
</dbReference>
<dbReference type="GO" id="GO:0016787">
    <property type="term" value="F:hydrolase activity"/>
    <property type="evidence" value="ECO:0007669"/>
    <property type="project" value="InterPro"/>
</dbReference>
<evidence type="ECO:0000313" key="4">
    <source>
        <dbReference type="EMBL" id="KAH6656007.1"/>
    </source>
</evidence>